<dbReference type="Proteomes" id="UP000663792">
    <property type="component" value="Unassembled WGS sequence"/>
</dbReference>
<comment type="subcellular location">
    <subcellularLocation>
        <location evidence="8">Cytoplasm</location>
    </subcellularLocation>
</comment>
<comment type="catalytic activity">
    <reaction evidence="7 8">
        <text>(2S,6S)-2,6-diaminopimelate = meso-2,6-diaminopimelate</text>
        <dbReference type="Rhea" id="RHEA:15393"/>
        <dbReference type="ChEBI" id="CHEBI:57609"/>
        <dbReference type="ChEBI" id="CHEBI:57791"/>
        <dbReference type="EC" id="5.1.1.7"/>
    </reaction>
</comment>
<feature type="binding site" evidence="8">
    <location>
        <begin position="91"/>
        <end position="92"/>
    </location>
    <ligand>
        <name>substrate</name>
    </ligand>
</feature>
<dbReference type="PANTHER" id="PTHR31689:SF0">
    <property type="entry name" value="DIAMINOPIMELATE EPIMERASE"/>
    <property type="match status" value="1"/>
</dbReference>
<evidence type="ECO:0000256" key="2">
    <source>
        <dbReference type="ARBA" id="ARBA00010219"/>
    </source>
</evidence>
<dbReference type="NCBIfam" id="TIGR00652">
    <property type="entry name" value="DapF"/>
    <property type="match status" value="1"/>
</dbReference>
<comment type="pathway">
    <text evidence="1 8">Amino-acid biosynthesis; L-lysine biosynthesis via DAP pathway; DL-2,6-diaminopimelate from LL-2,6-diaminopimelate: step 1/1.</text>
</comment>
<sequence length="287" mass="29544">MPAYEAGSEDLEFTGPAFLKGHGTENDFVLLPDRDGRIELTAERVRAICDRRAGIGADGVIRVAPGRNTGTGAEFFMDYWNADGSLAEMCGNGSRVFARFLVAAGWAAPGTLTFDTRAGLRTAWLGEQGPVRVDMGPVTLGGASTAAVAGRRFEGTAVDVGNPHLACLTDVPLAELDLSTAPDFDATVFPSGVNVEFVHRPAGPVAEIAMRVHERGSGETRSCGTGTVAAAAVALAADGRRAGTLGVRVPGGRVVVTVADDGTATLEGPAVLVAVGRLDATLWPDAG</sequence>
<comment type="subunit">
    <text evidence="8">Homodimer.</text>
</comment>
<name>A0A938YG16_9ACTN</name>
<feature type="binding site" evidence="8">
    <location>
        <position position="162"/>
    </location>
    <ligand>
        <name>substrate</name>
    </ligand>
</feature>
<keyword evidence="6 8" id="KW-0413">Isomerase</keyword>
<dbReference type="InterPro" id="IPR018510">
    <property type="entry name" value="DAP_epimerase_AS"/>
</dbReference>
<dbReference type="AlphaFoldDB" id="A0A938YG16"/>
<keyword evidence="11" id="KW-1185">Reference proteome</keyword>
<dbReference type="Pfam" id="PF01678">
    <property type="entry name" value="DAP_epimerase"/>
    <property type="match status" value="2"/>
</dbReference>
<dbReference type="GO" id="GO:0005829">
    <property type="term" value="C:cytosol"/>
    <property type="evidence" value="ECO:0007669"/>
    <property type="project" value="TreeGrafter"/>
</dbReference>
<accession>A0A938YG16</accession>
<dbReference type="EC" id="5.1.1.7" evidence="3 8"/>
<feature type="active site" description="Proton donor" evidence="8">
    <location>
        <position position="90"/>
    </location>
</feature>
<dbReference type="PROSITE" id="PS01326">
    <property type="entry name" value="DAP_EPIMERASE"/>
    <property type="match status" value="1"/>
</dbReference>
<evidence type="ECO:0000256" key="8">
    <source>
        <dbReference type="HAMAP-Rule" id="MF_00197"/>
    </source>
</evidence>
<gene>
    <name evidence="8" type="primary">dapF</name>
    <name evidence="10" type="ORF">JL106_18185</name>
</gene>
<keyword evidence="5 8" id="KW-0457">Lysine biosynthesis</keyword>
<reference evidence="10" key="1">
    <citation type="submission" date="2021-01" db="EMBL/GenBank/DDBJ databases">
        <title>YIM 132084 draft genome.</title>
        <authorList>
            <person name="An D."/>
        </authorList>
    </citation>
    <scope>NUCLEOTIDE SEQUENCE</scope>
    <source>
        <strain evidence="10">YIM 132084</strain>
    </source>
</reference>
<dbReference type="InterPro" id="IPR001653">
    <property type="entry name" value="DAP_epimerase_DapF"/>
</dbReference>
<evidence type="ECO:0000256" key="3">
    <source>
        <dbReference type="ARBA" id="ARBA00013080"/>
    </source>
</evidence>
<dbReference type="SUPFAM" id="SSF54506">
    <property type="entry name" value="Diaminopimelate epimerase-like"/>
    <property type="match status" value="2"/>
</dbReference>
<dbReference type="Gene3D" id="3.10.310.10">
    <property type="entry name" value="Diaminopimelate Epimerase, Chain A, domain 1"/>
    <property type="match status" value="2"/>
</dbReference>
<dbReference type="HAMAP" id="MF_00197">
    <property type="entry name" value="DAP_epimerase"/>
    <property type="match status" value="1"/>
</dbReference>
<evidence type="ECO:0000256" key="9">
    <source>
        <dbReference type="PROSITE-ProRule" id="PRU10125"/>
    </source>
</evidence>
<comment type="function">
    <text evidence="8">Catalyzes the stereoinversion of LL-2,6-diaminopimelate (L,L-DAP) to meso-diaminopimelate (meso-DAP), a precursor of L-lysine and an essential component of the bacterial peptidoglycan.</text>
</comment>
<dbReference type="GO" id="GO:0008837">
    <property type="term" value="F:diaminopimelate epimerase activity"/>
    <property type="evidence" value="ECO:0007669"/>
    <property type="project" value="UniProtKB-UniRule"/>
</dbReference>
<feature type="binding site" evidence="8">
    <location>
        <position position="194"/>
    </location>
    <ligand>
        <name>substrate</name>
    </ligand>
</feature>
<keyword evidence="8" id="KW-0963">Cytoplasm</keyword>
<evidence type="ECO:0000256" key="1">
    <source>
        <dbReference type="ARBA" id="ARBA00005196"/>
    </source>
</evidence>
<feature type="active site" evidence="9">
    <location>
        <position position="90"/>
    </location>
</feature>
<feature type="binding site" evidence="8">
    <location>
        <position position="81"/>
    </location>
    <ligand>
        <name>substrate</name>
    </ligand>
</feature>
<evidence type="ECO:0000256" key="4">
    <source>
        <dbReference type="ARBA" id="ARBA00022605"/>
    </source>
</evidence>
<evidence type="ECO:0000313" key="11">
    <source>
        <dbReference type="Proteomes" id="UP000663792"/>
    </source>
</evidence>
<organism evidence="10 11">
    <name type="scientific">Nakamurella leprariae</name>
    <dbReference type="NCBI Taxonomy" id="2803911"/>
    <lineage>
        <taxon>Bacteria</taxon>
        <taxon>Bacillati</taxon>
        <taxon>Actinomycetota</taxon>
        <taxon>Actinomycetes</taxon>
        <taxon>Nakamurellales</taxon>
        <taxon>Nakamurellaceae</taxon>
        <taxon>Nakamurella</taxon>
    </lineage>
</organism>
<comment type="caution">
    <text evidence="10">The sequence shown here is derived from an EMBL/GenBank/DDBJ whole genome shotgun (WGS) entry which is preliminary data.</text>
</comment>
<feature type="binding site" evidence="8">
    <location>
        <begin position="214"/>
        <end position="215"/>
    </location>
    <ligand>
        <name>substrate</name>
    </ligand>
</feature>
<protein>
    <recommendedName>
        <fullName evidence="3 8">Diaminopimelate epimerase</fullName>
        <shortName evidence="8">DAP epimerase</shortName>
        <ecNumber evidence="3 8">5.1.1.7</ecNumber>
    </recommendedName>
    <alternativeName>
        <fullName evidence="8">PLP-independent amino acid racemase</fullName>
    </alternativeName>
</protein>
<comment type="caution">
    <text evidence="8">Lacks conserved residue(s) required for the propagation of feature annotation.</text>
</comment>
<proteinExistence type="inferred from homology"/>
<dbReference type="EMBL" id="JAERWK010000025">
    <property type="protein sequence ID" value="MBM9469219.1"/>
    <property type="molecule type" value="Genomic_DNA"/>
</dbReference>
<feature type="site" description="Could be important to modulate the pK values of the two catalytic cysteine residues" evidence="8">
    <location>
        <position position="214"/>
    </location>
</feature>
<comment type="similarity">
    <text evidence="2 8">Belongs to the diaminopimelate epimerase family.</text>
</comment>
<keyword evidence="4 8" id="KW-0028">Amino-acid biosynthesis</keyword>
<evidence type="ECO:0000256" key="7">
    <source>
        <dbReference type="ARBA" id="ARBA00051712"/>
    </source>
</evidence>
<feature type="binding site" evidence="8">
    <location>
        <position position="26"/>
    </location>
    <ligand>
        <name>substrate</name>
    </ligand>
</feature>
<evidence type="ECO:0000313" key="10">
    <source>
        <dbReference type="EMBL" id="MBM9469219.1"/>
    </source>
</evidence>
<evidence type="ECO:0000256" key="6">
    <source>
        <dbReference type="ARBA" id="ARBA00023235"/>
    </source>
</evidence>
<evidence type="ECO:0000256" key="5">
    <source>
        <dbReference type="ARBA" id="ARBA00023154"/>
    </source>
</evidence>
<dbReference type="GO" id="GO:0009089">
    <property type="term" value="P:lysine biosynthetic process via diaminopimelate"/>
    <property type="evidence" value="ECO:0007669"/>
    <property type="project" value="UniProtKB-UniRule"/>
</dbReference>
<dbReference type="PANTHER" id="PTHR31689">
    <property type="entry name" value="DIAMINOPIMELATE EPIMERASE, CHLOROPLASTIC"/>
    <property type="match status" value="1"/>
</dbReference>
<feature type="binding site" evidence="8">
    <location>
        <begin position="224"/>
        <end position="225"/>
    </location>
    <ligand>
        <name>substrate</name>
    </ligand>
</feature>
<feature type="active site" description="Proton acceptor" evidence="8">
    <location>
        <position position="223"/>
    </location>
</feature>
<feature type="site" description="Could be important to modulate the pK values of the two catalytic cysteine residues" evidence="8">
    <location>
        <position position="164"/>
    </location>
</feature>